<dbReference type="OrthoDB" id="156886at2759"/>
<reference evidence="2" key="2">
    <citation type="submission" date="2017-12" db="EMBL/GenBank/DDBJ databases">
        <title>Genome sequence of the Bar-tailed Godwit (Limosa lapponica baueri).</title>
        <authorList>
            <person name="Lima N.C.B."/>
            <person name="Parody-Merino A.M."/>
            <person name="Battley P.F."/>
            <person name="Fidler A.E."/>
            <person name="Prosdocimi F."/>
        </authorList>
    </citation>
    <scope>NUCLEOTIDE SEQUENCE [LARGE SCALE GENOMIC DNA]</scope>
</reference>
<accession>A0A2I0UBD5</accession>
<dbReference type="PANTHER" id="PTHR33332">
    <property type="entry name" value="REVERSE TRANSCRIPTASE DOMAIN-CONTAINING PROTEIN"/>
    <property type="match status" value="1"/>
</dbReference>
<name>A0A2I0UBD5_LIMLA</name>
<evidence type="ECO:0000313" key="1">
    <source>
        <dbReference type="EMBL" id="PKU43311.1"/>
    </source>
</evidence>
<keyword evidence="2" id="KW-1185">Reference proteome</keyword>
<dbReference type="EMBL" id="KZ505915">
    <property type="protein sequence ID" value="PKU43311.1"/>
    <property type="molecule type" value="Genomic_DNA"/>
</dbReference>
<protein>
    <submittedName>
        <fullName evidence="1">Uncharacterized protein</fullName>
    </submittedName>
</protein>
<proteinExistence type="predicted"/>
<dbReference type="AlphaFoldDB" id="A0A2I0UBD5"/>
<evidence type="ECO:0000313" key="2">
    <source>
        <dbReference type="Proteomes" id="UP000233556"/>
    </source>
</evidence>
<dbReference type="Proteomes" id="UP000233556">
    <property type="component" value="Unassembled WGS sequence"/>
</dbReference>
<sequence>MLNPEEDFLLCSLQLWAQVSHNETQHVCSRGSSTNLAHVLASEKNSSLSRNYHMITSVTNTKLRRRKSGAGNLNYHSELETTSGSRSFNLHPKMLILLKGTLESHINYKIIPHDLWRPKKASSRELKITMIQTSLTFVLRIRLLFQQMSAELSSHTVLVGTQANTECMETFRTVGQTGFYLTRLMEEYLYRHKTCMGIFPQVVPIYPVTEEEAVAFRKAALYSNGCEGMPETASRTSLPPLLKNPPLIALETDDLLRLLHSPPQCTTLFFSSIPSAYRSSPPSSVSPVNQPLLSADIPHRRGVKERKLMELIVDQMTSVLCLFLCNHYETSLSKKLSFPEKDLVVLVDTKLNLSQQHALAIKKVKNILGCIRRSVGSRWREVILPLCSALVRPYLEYWVQCWAPQYNKRDGAS</sequence>
<gene>
    <name evidence="1" type="ORF">llap_6385</name>
</gene>
<reference evidence="2" key="1">
    <citation type="submission" date="2017-11" db="EMBL/GenBank/DDBJ databases">
        <authorList>
            <person name="Lima N.C."/>
            <person name="Parody-Merino A.M."/>
            <person name="Battley P.F."/>
            <person name="Fidler A.E."/>
            <person name="Prosdocimi F."/>
        </authorList>
    </citation>
    <scope>NUCLEOTIDE SEQUENCE [LARGE SCALE GENOMIC DNA]</scope>
</reference>
<organism evidence="1 2">
    <name type="scientific">Limosa lapponica baueri</name>
    <dbReference type="NCBI Taxonomy" id="1758121"/>
    <lineage>
        <taxon>Eukaryota</taxon>
        <taxon>Metazoa</taxon>
        <taxon>Chordata</taxon>
        <taxon>Craniata</taxon>
        <taxon>Vertebrata</taxon>
        <taxon>Euteleostomi</taxon>
        <taxon>Archelosauria</taxon>
        <taxon>Archosauria</taxon>
        <taxon>Dinosauria</taxon>
        <taxon>Saurischia</taxon>
        <taxon>Theropoda</taxon>
        <taxon>Coelurosauria</taxon>
        <taxon>Aves</taxon>
        <taxon>Neognathae</taxon>
        <taxon>Neoaves</taxon>
        <taxon>Charadriiformes</taxon>
        <taxon>Scolopacidae</taxon>
        <taxon>Limosa</taxon>
    </lineage>
</organism>